<evidence type="ECO:0000313" key="4">
    <source>
        <dbReference type="Proteomes" id="UP000307440"/>
    </source>
</evidence>
<keyword evidence="4" id="KW-1185">Reference proteome</keyword>
<proteinExistence type="predicted"/>
<dbReference type="Proteomes" id="UP000307440">
    <property type="component" value="Unassembled WGS sequence"/>
</dbReference>
<keyword evidence="2" id="KW-0732">Signal</keyword>
<name>A0A5C3KSY8_COPMA</name>
<feature type="chain" id="PRO_5022669453" evidence="2">
    <location>
        <begin position="21"/>
        <end position="352"/>
    </location>
</feature>
<evidence type="ECO:0000256" key="2">
    <source>
        <dbReference type="SAM" id="SignalP"/>
    </source>
</evidence>
<gene>
    <name evidence="3" type="ORF">FA15DRAFT_705881</name>
</gene>
<feature type="region of interest" description="Disordered" evidence="1">
    <location>
        <begin position="106"/>
        <end position="142"/>
    </location>
</feature>
<dbReference type="EMBL" id="ML210228">
    <property type="protein sequence ID" value="TFK22963.1"/>
    <property type="molecule type" value="Genomic_DNA"/>
</dbReference>
<dbReference type="AlphaFoldDB" id="A0A5C3KSY8"/>
<evidence type="ECO:0000313" key="3">
    <source>
        <dbReference type="EMBL" id="TFK22963.1"/>
    </source>
</evidence>
<reference evidence="3 4" key="1">
    <citation type="journal article" date="2019" name="Nat. Ecol. Evol.">
        <title>Megaphylogeny resolves global patterns of mushroom evolution.</title>
        <authorList>
            <person name="Varga T."/>
            <person name="Krizsan K."/>
            <person name="Foldi C."/>
            <person name="Dima B."/>
            <person name="Sanchez-Garcia M."/>
            <person name="Sanchez-Ramirez S."/>
            <person name="Szollosi G.J."/>
            <person name="Szarkandi J.G."/>
            <person name="Papp V."/>
            <person name="Albert L."/>
            <person name="Andreopoulos W."/>
            <person name="Angelini C."/>
            <person name="Antonin V."/>
            <person name="Barry K.W."/>
            <person name="Bougher N.L."/>
            <person name="Buchanan P."/>
            <person name="Buyck B."/>
            <person name="Bense V."/>
            <person name="Catcheside P."/>
            <person name="Chovatia M."/>
            <person name="Cooper J."/>
            <person name="Damon W."/>
            <person name="Desjardin D."/>
            <person name="Finy P."/>
            <person name="Geml J."/>
            <person name="Haridas S."/>
            <person name="Hughes K."/>
            <person name="Justo A."/>
            <person name="Karasinski D."/>
            <person name="Kautmanova I."/>
            <person name="Kiss B."/>
            <person name="Kocsube S."/>
            <person name="Kotiranta H."/>
            <person name="LaButti K.M."/>
            <person name="Lechner B.E."/>
            <person name="Liimatainen K."/>
            <person name="Lipzen A."/>
            <person name="Lukacs Z."/>
            <person name="Mihaltcheva S."/>
            <person name="Morgado L.N."/>
            <person name="Niskanen T."/>
            <person name="Noordeloos M.E."/>
            <person name="Ohm R.A."/>
            <person name="Ortiz-Santana B."/>
            <person name="Ovrebo C."/>
            <person name="Racz N."/>
            <person name="Riley R."/>
            <person name="Savchenko A."/>
            <person name="Shiryaev A."/>
            <person name="Soop K."/>
            <person name="Spirin V."/>
            <person name="Szebenyi C."/>
            <person name="Tomsovsky M."/>
            <person name="Tulloss R.E."/>
            <person name="Uehling J."/>
            <person name="Grigoriev I.V."/>
            <person name="Vagvolgyi C."/>
            <person name="Papp T."/>
            <person name="Martin F.M."/>
            <person name="Miettinen O."/>
            <person name="Hibbett D.S."/>
            <person name="Nagy L.G."/>
        </authorList>
    </citation>
    <scope>NUCLEOTIDE SEQUENCE [LARGE SCALE GENOMIC DNA]</scope>
    <source>
        <strain evidence="3 4">CBS 121175</strain>
    </source>
</reference>
<organism evidence="3 4">
    <name type="scientific">Coprinopsis marcescibilis</name>
    <name type="common">Agaric fungus</name>
    <name type="synonym">Psathyrella marcescibilis</name>
    <dbReference type="NCBI Taxonomy" id="230819"/>
    <lineage>
        <taxon>Eukaryota</taxon>
        <taxon>Fungi</taxon>
        <taxon>Dikarya</taxon>
        <taxon>Basidiomycota</taxon>
        <taxon>Agaricomycotina</taxon>
        <taxon>Agaricomycetes</taxon>
        <taxon>Agaricomycetidae</taxon>
        <taxon>Agaricales</taxon>
        <taxon>Agaricineae</taxon>
        <taxon>Psathyrellaceae</taxon>
        <taxon>Coprinopsis</taxon>
    </lineage>
</organism>
<accession>A0A5C3KSY8</accession>
<protein>
    <submittedName>
        <fullName evidence="3">Uncharacterized protein</fullName>
    </submittedName>
</protein>
<evidence type="ECO:0000256" key="1">
    <source>
        <dbReference type="SAM" id="MobiDB-lite"/>
    </source>
</evidence>
<feature type="signal peptide" evidence="2">
    <location>
        <begin position="1"/>
        <end position="20"/>
    </location>
</feature>
<sequence>MKLTTAFVSSALLTLATVRAVDLRFYDADDCTGAFLVCTGLPPNFCCTGPEPAASVKASTPTGVFAVYALEEEECEITENWDGAFADGCIVPEFIAHSGFWLEEEDPAPRRRRQIRQSAGNTSKVPAPPNPGQRRKEETCRQPDSFGVVDKATGAVVVRKIPAAQRVTILEAFGKKDDALLTGIAQSLPALTTTHVALALLTLSSTARASVDIRLYDTNNCTGRFLVCTDLPPEACCTGPDAAASVKTTIAEGVGAVYAFEEENCVFTVEGWDGVFGDACIVPLFSAHSGYWLEGEKEEKPAPSALVSNTGKVTEPGEKRKLSVWKIRVGKGDEGLEALEKKEDVTEVVEPL</sequence>